<evidence type="ECO:0000313" key="1">
    <source>
        <dbReference type="EMBL" id="RYO70527.1"/>
    </source>
</evidence>
<reference evidence="2" key="1">
    <citation type="journal article" date="2019" name="bioRxiv">
        <title>Genomics, evolutionary history and diagnostics of the Alternaria alternata species group including apple and Asian pear pathotypes.</title>
        <authorList>
            <person name="Armitage A.D."/>
            <person name="Cockerton H.M."/>
            <person name="Sreenivasaprasad S."/>
            <person name="Woodhall J.W."/>
            <person name="Lane C.R."/>
            <person name="Harrison R.J."/>
            <person name="Clarkson J.P."/>
        </authorList>
    </citation>
    <scope>NUCLEOTIDE SEQUENCE [LARGE SCALE GENOMIC DNA]</scope>
    <source>
        <strain evidence="2">RGR 97.0016</strain>
    </source>
</reference>
<proteinExistence type="predicted"/>
<dbReference type="OrthoDB" id="5279008at2759"/>
<protein>
    <recommendedName>
        <fullName evidence="3">F-box domain-containing protein</fullName>
    </recommendedName>
</protein>
<accession>A0A4Q4SIR1</accession>
<comment type="caution">
    <text evidence="1">The sequence shown here is derived from an EMBL/GenBank/DDBJ whole genome shotgun (WGS) entry which is preliminary data.</text>
</comment>
<sequence length="245" mass="28226">MIGLGFQFWNTEYSNDDVITFFDLDSAVWKDHFSKQVRQVSALGQVSHAWLQKLLSTASDLRKFEFQGDYTFLELSYQPAGSFQFHWPGFSHVDLTDVFISHNEWTDFLRLHAATLKHISCSSIGFPQGNWIEPLQIIETMPRIEYLWLFRLLEKAPYPHSPMTVRRWSPDDDGVLRLFDPELVELALSAMRSQPRTAFIGRSVKSEAGRVYLHRVAFDVGEAALEGDIVYRDGDWVFAEVSADL</sequence>
<dbReference type="EMBL" id="PEJP01000010">
    <property type="protein sequence ID" value="RYO70527.1"/>
    <property type="molecule type" value="Genomic_DNA"/>
</dbReference>
<evidence type="ECO:0008006" key="3">
    <source>
        <dbReference type="Google" id="ProtNLM"/>
    </source>
</evidence>
<gene>
    <name evidence="1" type="ORF">AA0113_g3201</name>
</gene>
<organism evidence="1 2">
    <name type="scientific">Alternaria arborescens</name>
    <dbReference type="NCBI Taxonomy" id="156630"/>
    <lineage>
        <taxon>Eukaryota</taxon>
        <taxon>Fungi</taxon>
        <taxon>Dikarya</taxon>
        <taxon>Ascomycota</taxon>
        <taxon>Pezizomycotina</taxon>
        <taxon>Dothideomycetes</taxon>
        <taxon>Pleosporomycetidae</taxon>
        <taxon>Pleosporales</taxon>
        <taxon>Pleosporineae</taxon>
        <taxon>Pleosporaceae</taxon>
        <taxon>Alternaria</taxon>
        <taxon>Alternaria sect. Alternaria</taxon>
    </lineage>
</organism>
<keyword evidence="2" id="KW-1185">Reference proteome</keyword>
<dbReference type="AlphaFoldDB" id="A0A4Q4SIR1"/>
<dbReference type="Proteomes" id="UP000293823">
    <property type="component" value="Unassembled WGS sequence"/>
</dbReference>
<evidence type="ECO:0000313" key="2">
    <source>
        <dbReference type="Proteomes" id="UP000293823"/>
    </source>
</evidence>
<name>A0A4Q4SIR1_9PLEO</name>